<evidence type="ECO:0000256" key="1">
    <source>
        <dbReference type="SAM" id="MobiDB-lite"/>
    </source>
</evidence>
<feature type="signal peptide" evidence="2">
    <location>
        <begin position="1"/>
        <end position="19"/>
    </location>
</feature>
<dbReference type="OrthoDB" id="4427769at2"/>
<dbReference type="STRING" id="1161099.SAMN05444817_10857"/>
<dbReference type="PROSITE" id="PS51257">
    <property type="entry name" value="PROKAR_LIPOPROTEIN"/>
    <property type="match status" value="1"/>
</dbReference>
<organism evidence="4 5">
    <name type="scientific">Corynebacterium appendicis CIP 107643</name>
    <dbReference type="NCBI Taxonomy" id="1161099"/>
    <lineage>
        <taxon>Bacteria</taxon>
        <taxon>Bacillati</taxon>
        <taxon>Actinomycetota</taxon>
        <taxon>Actinomycetes</taxon>
        <taxon>Mycobacteriales</taxon>
        <taxon>Corynebacteriaceae</taxon>
        <taxon>Corynebacterium</taxon>
    </lineage>
</organism>
<feature type="region of interest" description="Disordered" evidence="1">
    <location>
        <begin position="21"/>
        <end position="93"/>
    </location>
</feature>
<sequence length="161" mass="16299">MRKQAIVALIAAAGLTLTACGGATVDSDDVPETPAPSSSAAETTTETTSTESATESSSEAPAAPADDPGAGEGAASEVENTPDAAPMRAEEDEAFLEALRQGGVNVEGNEEQLVGTARTICDGSTVTRDAVAGQLVEQQATDMDVEELSQLIESAARDNLC</sequence>
<dbReference type="Pfam" id="PF05305">
    <property type="entry name" value="DUF732"/>
    <property type="match status" value="1"/>
</dbReference>
<protein>
    <recommendedName>
        <fullName evidence="3">DUF732 domain-containing protein</fullName>
    </recommendedName>
</protein>
<dbReference type="AlphaFoldDB" id="A0A1N7JI60"/>
<feature type="compositionally biased region" description="Low complexity" evidence="1">
    <location>
        <begin position="35"/>
        <end position="77"/>
    </location>
</feature>
<keyword evidence="2" id="KW-0732">Signal</keyword>
<dbReference type="InterPro" id="IPR007969">
    <property type="entry name" value="DUF732"/>
</dbReference>
<feature type="chain" id="PRO_5039186268" description="DUF732 domain-containing protein" evidence="2">
    <location>
        <begin position="20"/>
        <end position="161"/>
    </location>
</feature>
<dbReference type="EMBL" id="FTOF01000008">
    <property type="protein sequence ID" value="SIS49000.1"/>
    <property type="molecule type" value="Genomic_DNA"/>
</dbReference>
<evidence type="ECO:0000256" key="2">
    <source>
        <dbReference type="SAM" id="SignalP"/>
    </source>
</evidence>
<proteinExistence type="predicted"/>
<evidence type="ECO:0000313" key="4">
    <source>
        <dbReference type="EMBL" id="SIS49000.1"/>
    </source>
</evidence>
<gene>
    <name evidence="4" type="ORF">SAMN05444817_10857</name>
</gene>
<reference evidence="5" key="1">
    <citation type="submission" date="2017-01" db="EMBL/GenBank/DDBJ databases">
        <authorList>
            <person name="Varghese N."/>
            <person name="Submissions S."/>
        </authorList>
    </citation>
    <scope>NUCLEOTIDE SEQUENCE [LARGE SCALE GENOMIC DNA]</scope>
    <source>
        <strain evidence="5">DSM 44531</strain>
    </source>
</reference>
<name>A0A1N7JI60_9CORY</name>
<evidence type="ECO:0000259" key="3">
    <source>
        <dbReference type="Pfam" id="PF05305"/>
    </source>
</evidence>
<accession>A0A1N7JI60</accession>
<evidence type="ECO:0000313" key="5">
    <source>
        <dbReference type="Proteomes" id="UP000186292"/>
    </source>
</evidence>
<feature type="domain" description="DUF732" evidence="3">
    <location>
        <begin position="92"/>
        <end position="153"/>
    </location>
</feature>
<keyword evidence="5" id="KW-1185">Reference proteome</keyword>
<dbReference type="Proteomes" id="UP000186292">
    <property type="component" value="Unassembled WGS sequence"/>
</dbReference>